<comment type="subcellular location">
    <subcellularLocation>
        <location evidence="3">Cytoplasm</location>
    </subcellularLocation>
</comment>
<dbReference type="PANTHER" id="PTHR46244">
    <property type="entry name" value="PHOSPHOENOLPYRUVATE-PROTEIN PHOSPHOTRANSFERASE"/>
    <property type="match status" value="1"/>
</dbReference>
<evidence type="ECO:0000313" key="17">
    <source>
        <dbReference type="Proteomes" id="UP000199647"/>
    </source>
</evidence>
<keyword evidence="9 16" id="KW-0808">Transferase</keyword>
<evidence type="ECO:0000256" key="4">
    <source>
        <dbReference type="ARBA" id="ARBA00007837"/>
    </source>
</evidence>
<dbReference type="GO" id="GO:0005737">
    <property type="term" value="C:cytoplasm"/>
    <property type="evidence" value="ECO:0007669"/>
    <property type="project" value="UniProtKB-SubCell"/>
</dbReference>
<dbReference type="GO" id="GO:0009401">
    <property type="term" value="P:phosphoenolpyruvate-dependent sugar phosphotransferase system"/>
    <property type="evidence" value="ECO:0007669"/>
    <property type="project" value="UniProtKB-KW"/>
</dbReference>
<gene>
    <name evidence="16" type="ORF">SAMN05216548_1127</name>
</gene>
<dbReference type="GO" id="GO:0008965">
    <property type="term" value="F:phosphoenolpyruvate-protein phosphotransferase activity"/>
    <property type="evidence" value="ECO:0007669"/>
    <property type="project" value="UniProtKB-EC"/>
</dbReference>
<dbReference type="EC" id="2.7.3.9" evidence="5"/>
<evidence type="ECO:0000256" key="7">
    <source>
        <dbReference type="ARBA" id="ARBA00022490"/>
    </source>
</evidence>
<dbReference type="InterPro" id="IPR008731">
    <property type="entry name" value="PTS_EIN"/>
</dbReference>
<dbReference type="InterPro" id="IPR036618">
    <property type="entry name" value="PtsI_HPr-bd_sf"/>
</dbReference>
<keyword evidence="8" id="KW-0762">Sugar transport</keyword>
<dbReference type="SUPFAM" id="SSF47831">
    <property type="entry name" value="Enzyme I of the PEP:sugar phosphotransferase system HPr-binding (sub)domain"/>
    <property type="match status" value="1"/>
</dbReference>
<dbReference type="InterPro" id="IPR040442">
    <property type="entry name" value="Pyrv_kinase-like_dom_sf"/>
</dbReference>
<dbReference type="Pfam" id="PF00391">
    <property type="entry name" value="PEP-utilizers"/>
    <property type="match status" value="1"/>
</dbReference>
<evidence type="ECO:0000256" key="14">
    <source>
        <dbReference type="SAM" id="Coils"/>
    </source>
</evidence>
<keyword evidence="6" id="KW-0813">Transport</keyword>
<evidence type="ECO:0000256" key="9">
    <source>
        <dbReference type="ARBA" id="ARBA00022679"/>
    </source>
</evidence>
<evidence type="ECO:0000256" key="11">
    <source>
        <dbReference type="ARBA" id="ARBA00022723"/>
    </source>
</evidence>
<evidence type="ECO:0000259" key="15">
    <source>
        <dbReference type="SMART" id="SM00065"/>
    </source>
</evidence>
<evidence type="ECO:0000256" key="2">
    <source>
        <dbReference type="ARBA" id="ARBA00001946"/>
    </source>
</evidence>
<dbReference type="NCBIfam" id="TIGR01417">
    <property type="entry name" value="PTS_I_fam"/>
    <property type="match status" value="1"/>
</dbReference>
<keyword evidence="11" id="KW-0479">Metal-binding</keyword>
<evidence type="ECO:0000256" key="12">
    <source>
        <dbReference type="ARBA" id="ARBA00022777"/>
    </source>
</evidence>
<dbReference type="InterPro" id="IPR000121">
    <property type="entry name" value="PEP_util_C"/>
</dbReference>
<comment type="similarity">
    <text evidence="4">Belongs to the PEP-utilizing enzyme family.</text>
</comment>
<dbReference type="SUPFAM" id="SSF52009">
    <property type="entry name" value="Phosphohistidine domain"/>
    <property type="match status" value="1"/>
</dbReference>
<dbReference type="Gene3D" id="1.10.274.10">
    <property type="entry name" value="PtsI, HPr-binding domain"/>
    <property type="match status" value="1"/>
</dbReference>
<dbReference type="Gene3D" id="3.30.450.40">
    <property type="match status" value="1"/>
</dbReference>
<comment type="cofactor">
    <cofactor evidence="2">
        <name>Mg(2+)</name>
        <dbReference type="ChEBI" id="CHEBI:18420"/>
    </cofactor>
</comment>
<feature type="coiled-coil region" evidence="14">
    <location>
        <begin position="214"/>
        <end position="241"/>
    </location>
</feature>
<keyword evidence="13" id="KW-0460">Magnesium</keyword>
<keyword evidence="12" id="KW-0418">Kinase</keyword>
<dbReference type="PANTHER" id="PTHR46244:SF6">
    <property type="entry name" value="PHOSPHOENOLPYRUVATE-PROTEIN PHOSPHOTRANSFERASE"/>
    <property type="match status" value="1"/>
</dbReference>
<evidence type="ECO:0000256" key="6">
    <source>
        <dbReference type="ARBA" id="ARBA00022448"/>
    </source>
</evidence>
<evidence type="ECO:0000256" key="13">
    <source>
        <dbReference type="ARBA" id="ARBA00022842"/>
    </source>
</evidence>
<dbReference type="Pfam" id="PF05524">
    <property type="entry name" value="PEP-utilisers_N"/>
    <property type="match status" value="1"/>
</dbReference>
<keyword evidence="17" id="KW-1185">Reference proteome</keyword>
<dbReference type="STRING" id="1855383.SAMN05216548_1127"/>
<protein>
    <recommendedName>
        <fullName evidence="5">phosphoenolpyruvate--protein phosphotransferase</fullName>
        <ecNumber evidence="5">2.7.3.9</ecNumber>
    </recommendedName>
</protein>
<dbReference type="Pfam" id="PF01590">
    <property type="entry name" value="GAF"/>
    <property type="match status" value="1"/>
</dbReference>
<comment type="catalytic activity">
    <reaction evidence="1">
        <text>L-histidyl-[protein] + phosphoenolpyruvate = N(pros)-phospho-L-histidyl-[protein] + pyruvate</text>
        <dbReference type="Rhea" id="RHEA:23880"/>
        <dbReference type="Rhea" id="RHEA-COMP:9745"/>
        <dbReference type="Rhea" id="RHEA-COMP:9746"/>
        <dbReference type="ChEBI" id="CHEBI:15361"/>
        <dbReference type="ChEBI" id="CHEBI:29979"/>
        <dbReference type="ChEBI" id="CHEBI:58702"/>
        <dbReference type="ChEBI" id="CHEBI:64837"/>
        <dbReference type="EC" id="2.7.3.9"/>
    </reaction>
</comment>
<accession>A0A1H9LSN0</accession>
<dbReference type="InterPro" id="IPR008279">
    <property type="entry name" value="PEP-util_enz_mobile_dom"/>
</dbReference>
<dbReference type="PRINTS" id="PR01736">
    <property type="entry name" value="PHPHTRNFRASE"/>
</dbReference>
<dbReference type="Gene3D" id="3.50.30.10">
    <property type="entry name" value="Phosphohistidine domain"/>
    <property type="match status" value="1"/>
</dbReference>
<dbReference type="InterPro" id="IPR015813">
    <property type="entry name" value="Pyrv/PenolPyrv_kinase-like_dom"/>
</dbReference>
<dbReference type="SUPFAM" id="SSF55781">
    <property type="entry name" value="GAF domain-like"/>
    <property type="match status" value="1"/>
</dbReference>
<evidence type="ECO:0000256" key="3">
    <source>
        <dbReference type="ARBA" id="ARBA00004496"/>
    </source>
</evidence>
<dbReference type="Proteomes" id="UP000199647">
    <property type="component" value="Unassembled WGS sequence"/>
</dbReference>
<keyword evidence="10" id="KW-0598">Phosphotransferase system</keyword>
<keyword evidence="14" id="KW-0175">Coiled coil</keyword>
<dbReference type="InterPro" id="IPR036637">
    <property type="entry name" value="Phosphohistidine_dom_sf"/>
</dbReference>
<name>A0A1H9LSN0_9HYPH</name>
<evidence type="ECO:0000256" key="1">
    <source>
        <dbReference type="ARBA" id="ARBA00000683"/>
    </source>
</evidence>
<dbReference type="InterPro" id="IPR050499">
    <property type="entry name" value="PEP-utilizing_PTS_enzyme"/>
</dbReference>
<dbReference type="InterPro" id="IPR003018">
    <property type="entry name" value="GAF"/>
</dbReference>
<evidence type="ECO:0000256" key="8">
    <source>
        <dbReference type="ARBA" id="ARBA00022597"/>
    </source>
</evidence>
<dbReference type="GO" id="GO:0046872">
    <property type="term" value="F:metal ion binding"/>
    <property type="evidence" value="ECO:0007669"/>
    <property type="project" value="UniProtKB-KW"/>
</dbReference>
<feature type="domain" description="GAF" evidence="15">
    <location>
        <begin position="27"/>
        <end position="173"/>
    </location>
</feature>
<dbReference type="EMBL" id="FOFG01000012">
    <property type="protein sequence ID" value="SER14436.1"/>
    <property type="molecule type" value="Genomic_DNA"/>
</dbReference>
<evidence type="ECO:0000256" key="10">
    <source>
        <dbReference type="ARBA" id="ARBA00022683"/>
    </source>
</evidence>
<evidence type="ECO:0000313" key="16">
    <source>
        <dbReference type="EMBL" id="SER14436.1"/>
    </source>
</evidence>
<sequence>MVGTRGALAGPRVLLRRLREVMAEPIGAQERLDKIVRIIAANMVAEVCSVYVLRADGVLELYATEGLNSISVHRATLTVGRGLVGLIASEARPLNLPDAQSHPAFAYLPETGEEIYHSFLGVPILRAGRTLGVLVVQNRSYRNYTEEEIEALQTTAMVLAEMVAAGEIEDLAAPGADLDLNHPVHIKGAAFSEGIALGHVVLHEPRVVVTQLIAEDTEHELKRLDAAMAGLQLSVDDLLARGAAAGTGEHREILEAYRMFAQDRGWTRRLREAIENGLTAEAAVEKVQSDTRARMSRQTDPFLRDRLHDFEDLGNRLLRELIGRPHGPYAADMPEDAIIVARNMGAAELLDYDRDRVRGLVLEDAGPTSHVTIVAKALGIAAVGQTQDVVALAEAGDPIIVDGELGEVHLRPPADIETAYADRVRFRARKQEQYRKLKDEPAVTQDGVGVSLQMNAGLIMDLPRLEESGAAGIGLFRTELQFMISSAFPKQSEQQAFYAQVIEAAGDKPVIFRSLDVGGDKVLPYLRSQKEENPAMGWRAIRLGLDRPALLRTQLRSLLRASVGRELRLMFPMVTEVSEFERAKAILTREQAHLERHGHGVPTRVMLGAMLEVPALLWQLDELLSAVDFLSVGSNDLMQFMMASDRGNTRLAGRYDPLSPAFLRALRKVADKAKAYGKPVSVCGEISGKPLEAMALLGIGYRSLSMASAAIGPVKSMIRAMELAPLEARLKELVDQGSSASDVRTELRAWAAAHNIPV</sequence>
<dbReference type="InterPro" id="IPR029016">
    <property type="entry name" value="GAF-like_dom_sf"/>
</dbReference>
<dbReference type="Pfam" id="PF02896">
    <property type="entry name" value="PEP-utilizers_C"/>
    <property type="match status" value="1"/>
</dbReference>
<dbReference type="InterPro" id="IPR006318">
    <property type="entry name" value="PTS_EI-like"/>
</dbReference>
<dbReference type="AlphaFoldDB" id="A0A1H9LSN0"/>
<evidence type="ECO:0000256" key="5">
    <source>
        <dbReference type="ARBA" id="ARBA00012232"/>
    </source>
</evidence>
<proteinExistence type="inferred from homology"/>
<dbReference type="Gene3D" id="3.20.20.60">
    <property type="entry name" value="Phosphoenolpyruvate-binding domains"/>
    <property type="match status" value="1"/>
</dbReference>
<keyword evidence="7" id="KW-0963">Cytoplasm</keyword>
<dbReference type="SUPFAM" id="SSF51621">
    <property type="entry name" value="Phosphoenolpyruvate/pyruvate domain"/>
    <property type="match status" value="1"/>
</dbReference>
<dbReference type="SMART" id="SM00065">
    <property type="entry name" value="GAF"/>
    <property type="match status" value="1"/>
</dbReference>
<organism evidence="16 17">
    <name type="scientific">Faunimonas pinastri</name>
    <dbReference type="NCBI Taxonomy" id="1855383"/>
    <lineage>
        <taxon>Bacteria</taxon>
        <taxon>Pseudomonadati</taxon>
        <taxon>Pseudomonadota</taxon>
        <taxon>Alphaproteobacteria</taxon>
        <taxon>Hyphomicrobiales</taxon>
        <taxon>Afifellaceae</taxon>
        <taxon>Faunimonas</taxon>
    </lineage>
</organism>
<reference evidence="16 17" key="1">
    <citation type="submission" date="2016-10" db="EMBL/GenBank/DDBJ databases">
        <authorList>
            <person name="de Groot N.N."/>
        </authorList>
    </citation>
    <scope>NUCLEOTIDE SEQUENCE [LARGE SCALE GENOMIC DNA]</scope>
    <source>
        <strain evidence="16 17">A52C2</strain>
    </source>
</reference>
<dbReference type="GO" id="GO:0016301">
    <property type="term" value="F:kinase activity"/>
    <property type="evidence" value="ECO:0007669"/>
    <property type="project" value="UniProtKB-KW"/>
</dbReference>